<evidence type="ECO:0000313" key="12">
    <source>
        <dbReference type="Proteomes" id="UP001166286"/>
    </source>
</evidence>
<dbReference type="AlphaFoldDB" id="A0AA39V1T2"/>
<dbReference type="InterPro" id="IPR036188">
    <property type="entry name" value="FAD/NAD-bd_sf"/>
</dbReference>
<dbReference type="PROSITE" id="PS00624">
    <property type="entry name" value="GMC_OXRED_2"/>
    <property type="match status" value="1"/>
</dbReference>
<name>A0AA39V1T2_9LECA</name>
<dbReference type="Gene3D" id="3.30.560.10">
    <property type="entry name" value="Glucose Oxidase, domain 3"/>
    <property type="match status" value="1"/>
</dbReference>
<dbReference type="Gene3D" id="4.10.450.10">
    <property type="entry name" value="Glucose Oxidase, domain 2"/>
    <property type="match status" value="2"/>
</dbReference>
<feature type="active site" description="Proton acceptor" evidence="6">
    <location>
        <position position="480"/>
    </location>
</feature>
<evidence type="ECO:0000256" key="7">
    <source>
        <dbReference type="PIRSR" id="PIRSR000137-2"/>
    </source>
</evidence>
<dbReference type="SUPFAM" id="SSF51905">
    <property type="entry name" value="FAD/NAD(P)-binding domain"/>
    <property type="match status" value="1"/>
</dbReference>
<dbReference type="InterPro" id="IPR007867">
    <property type="entry name" value="GMC_OxRtase_C"/>
</dbReference>
<comment type="similarity">
    <text evidence="8">Belongs to the flavin monoamine oxidase family.</text>
</comment>
<dbReference type="EC" id="1.4.3.-" evidence="8"/>
<dbReference type="Gene3D" id="3.50.50.60">
    <property type="entry name" value="FAD/NAD(P)-binding domain"/>
    <property type="match status" value="2"/>
</dbReference>
<dbReference type="PANTHER" id="PTHR11552">
    <property type="entry name" value="GLUCOSE-METHANOL-CHOLINE GMC OXIDOREDUCTASE"/>
    <property type="match status" value="1"/>
</dbReference>
<dbReference type="InterPro" id="IPR000172">
    <property type="entry name" value="GMC_OxRdtase_N"/>
</dbReference>
<comment type="similarity">
    <text evidence="2">Belongs to the GMC oxidoreductase family.</text>
</comment>
<reference evidence="11" key="1">
    <citation type="submission" date="2023-03" db="EMBL/GenBank/DDBJ databases">
        <title>Complete genome of Cladonia borealis.</title>
        <authorList>
            <person name="Park H."/>
        </authorList>
    </citation>
    <scope>NUCLEOTIDE SEQUENCE</scope>
    <source>
        <strain evidence="11">ANT050790</strain>
    </source>
</reference>
<dbReference type="PRINTS" id="PR00757">
    <property type="entry name" value="AMINEOXDASEF"/>
</dbReference>
<feature type="signal peptide" evidence="9">
    <location>
        <begin position="1"/>
        <end position="18"/>
    </location>
</feature>
<keyword evidence="9" id="KW-0732">Signal</keyword>
<accession>A0AA39V1T2</accession>
<dbReference type="GO" id="GO:0050660">
    <property type="term" value="F:flavin adenine dinucleotide binding"/>
    <property type="evidence" value="ECO:0007669"/>
    <property type="project" value="InterPro"/>
</dbReference>
<evidence type="ECO:0000256" key="5">
    <source>
        <dbReference type="ARBA" id="ARBA00023002"/>
    </source>
</evidence>
<feature type="active site" description="Proton donor" evidence="6">
    <location>
        <position position="437"/>
    </location>
</feature>
<dbReference type="InterPro" id="IPR001613">
    <property type="entry name" value="Flavin_amine_oxidase"/>
</dbReference>
<evidence type="ECO:0000256" key="9">
    <source>
        <dbReference type="SAM" id="SignalP"/>
    </source>
</evidence>
<gene>
    <name evidence="11" type="ORF">JMJ35_004670</name>
</gene>
<feature type="domain" description="Glucose-methanol-choline oxidoreductase N-terminal" evidence="10">
    <location>
        <begin position="208"/>
        <end position="222"/>
    </location>
</feature>
<comment type="caution">
    <text evidence="11">The sequence shown here is derived from an EMBL/GenBank/DDBJ whole genome shotgun (WGS) entry which is preliminary data.</text>
</comment>
<dbReference type="Pfam" id="PF00732">
    <property type="entry name" value="GMC_oxred_N"/>
    <property type="match status" value="2"/>
</dbReference>
<keyword evidence="4 7" id="KW-0274">FAD</keyword>
<evidence type="ECO:0000313" key="11">
    <source>
        <dbReference type="EMBL" id="KAK0512653.1"/>
    </source>
</evidence>
<comment type="cofactor">
    <cofactor evidence="1 7 8">
        <name>FAD</name>
        <dbReference type="ChEBI" id="CHEBI:57692"/>
    </cofactor>
</comment>
<proteinExistence type="inferred from homology"/>
<dbReference type="PANTHER" id="PTHR11552:SF201">
    <property type="entry name" value="GLUCOSE-METHANOL-CHOLINE OXIDOREDUCTASE N-TERMINAL DOMAIN-CONTAINING PROTEIN"/>
    <property type="match status" value="1"/>
</dbReference>
<sequence>MKAPFSLFFVVLLGIAEASVNGHVIYNPADVEGKVYDYIIVGGGLTGLTAAARLTEEKDISVLVIESGFWESDRSAEFYDLTHYGSIFETAFDHKYETEIQAIDNRSQVIHSGHGLGGSTLLNGGTWTRPAKTVADDQIRSDAARSWLLTDTIQRSNLHILVGQWAGKVLLDTDNNGKPPIAYGVEYGRHQSRTYQAFANFEVLLAAGSSMSPLILEYSGIGLKKVLDNANVTQIVNLPVGINQQDQTTTGIRNRADEAGQGQGQAAYFASFEETFGDFADEAYDMLTNKTRLRTWAKEVVSRGGFHDVDALMVQYDNYVDLIVNHNVAYSELFFDTYGNINFDLWNLLPFTRGYIHIQNADPYLRDVDNNPQYFANELDLLGQAAATKLARNLSSSGCMSKYWVEELEPGYDLVPENADIYAWRDYVMGKYRANYHAVGTCSMMTRELGGVVNNEAKVYDVEGLRVIDGSIVPTQVSSHVMSIFYGMAEKITESVLDDYKKAMSSSVGVRKKAWQWEL</sequence>
<protein>
    <recommendedName>
        <fullName evidence="8">Amine oxidase</fullName>
        <ecNumber evidence="8">1.4.3.-</ecNumber>
    </recommendedName>
</protein>
<dbReference type="Pfam" id="PF05199">
    <property type="entry name" value="GMC_oxred_C"/>
    <property type="match status" value="1"/>
</dbReference>
<dbReference type="InterPro" id="IPR027424">
    <property type="entry name" value="Glucose_Oxidase_domain_2"/>
</dbReference>
<evidence type="ECO:0000256" key="3">
    <source>
        <dbReference type="ARBA" id="ARBA00022630"/>
    </source>
</evidence>
<evidence type="ECO:0000256" key="8">
    <source>
        <dbReference type="RuleBase" id="RU362067"/>
    </source>
</evidence>
<keyword evidence="3 8" id="KW-0285">Flavoprotein</keyword>
<dbReference type="InterPro" id="IPR012132">
    <property type="entry name" value="GMC_OxRdtase"/>
</dbReference>
<evidence type="ECO:0000256" key="6">
    <source>
        <dbReference type="PIRSR" id="PIRSR000137-1"/>
    </source>
</evidence>
<evidence type="ECO:0000256" key="1">
    <source>
        <dbReference type="ARBA" id="ARBA00001974"/>
    </source>
</evidence>
<dbReference type="EMBL" id="JAFEKC020000009">
    <property type="protein sequence ID" value="KAK0512653.1"/>
    <property type="molecule type" value="Genomic_DNA"/>
</dbReference>
<dbReference type="PIRSF" id="PIRSF000137">
    <property type="entry name" value="Alcohol_oxidase"/>
    <property type="match status" value="1"/>
</dbReference>
<dbReference type="GO" id="GO:0016614">
    <property type="term" value="F:oxidoreductase activity, acting on CH-OH group of donors"/>
    <property type="evidence" value="ECO:0007669"/>
    <property type="project" value="InterPro"/>
</dbReference>
<dbReference type="Proteomes" id="UP001166286">
    <property type="component" value="Unassembled WGS sequence"/>
</dbReference>
<keyword evidence="12" id="KW-1185">Reference proteome</keyword>
<evidence type="ECO:0000259" key="10">
    <source>
        <dbReference type="PROSITE" id="PS00624"/>
    </source>
</evidence>
<evidence type="ECO:0000256" key="2">
    <source>
        <dbReference type="ARBA" id="ARBA00010790"/>
    </source>
</evidence>
<feature type="chain" id="PRO_5041414000" description="Amine oxidase" evidence="9">
    <location>
        <begin position="19"/>
        <end position="519"/>
    </location>
</feature>
<feature type="binding site" evidence="7">
    <location>
        <position position="470"/>
    </location>
    <ligand>
        <name>FAD</name>
        <dbReference type="ChEBI" id="CHEBI:57692"/>
    </ligand>
</feature>
<organism evidence="11 12">
    <name type="scientific">Cladonia borealis</name>
    <dbReference type="NCBI Taxonomy" id="184061"/>
    <lineage>
        <taxon>Eukaryota</taxon>
        <taxon>Fungi</taxon>
        <taxon>Dikarya</taxon>
        <taxon>Ascomycota</taxon>
        <taxon>Pezizomycotina</taxon>
        <taxon>Lecanoromycetes</taxon>
        <taxon>OSLEUM clade</taxon>
        <taxon>Lecanoromycetidae</taxon>
        <taxon>Lecanorales</taxon>
        <taxon>Lecanorineae</taxon>
        <taxon>Cladoniaceae</taxon>
        <taxon>Cladonia</taxon>
    </lineage>
</organism>
<keyword evidence="5 8" id="KW-0560">Oxidoreductase</keyword>
<dbReference type="SUPFAM" id="SSF54373">
    <property type="entry name" value="FAD-linked reductases, C-terminal domain"/>
    <property type="match status" value="1"/>
</dbReference>
<evidence type="ECO:0000256" key="4">
    <source>
        <dbReference type="ARBA" id="ARBA00022827"/>
    </source>
</evidence>